<reference evidence="2" key="1">
    <citation type="submission" date="2015-09" db="EMBL/GenBank/DDBJ databases">
        <authorList>
            <person name="Fill T.P."/>
            <person name="Baretta J.F."/>
            <person name="de Almeida L.G."/>
            <person name="Rocha M."/>
            <person name="de Souza D.H."/>
            <person name="Malavazi I."/>
            <person name="Cerdeira L.T."/>
            <person name="Hong H."/>
            <person name="Samborskyy M."/>
            <person name="de Vasconcelos A.T."/>
            <person name="Leadlay P."/>
            <person name="Rodrigues-Filho E."/>
        </authorList>
    </citation>
    <scope>NUCLEOTIDE SEQUENCE [LARGE SCALE GENOMIC DNA]</scope>
    <source>
        <strain evidence="2">LaBioMMi 136</strain>
    </source>
</reference>
<protein>
    <submittedName>
        <fullName evidence="1">Uncharacterized protein</fullName>
    </submittedName>
</protein>
<dbReference type="Proteomes" id="UP000190744">
    <property type="component" value="Unassembled WGS sequence"/>
</dbReference>
<comment type="caution">
    <text evidence="1">The sequence shown here is derived from an EMBL/GenBank/DDBJ whole genome shotgun (WGS) entry which is preliminary data.</text>
</comment>
<evidence type="ECO:0000313" key="2">
    <source>
        <dbReference type="Proteomes" id="UP000190744"/>
    </source>
</evidence>
<proteinExistence type="predicted"/>
<evidence type="ECO:0000313" key="1">
    <source>
        <dbReference type="EMBL" id="OOQ89571.1"/>
    </source>
</evidence>
<sequence length="153" mass="17118">MALRDTRDDRSSKSDSIQALDSSWARIFIHGVQGHPASKQRLLDSYKHLTKTFLENLCARSLPALLGIAVAVIDLYTSTCLDSAVEESAALELELLNRLSLSLLLPEPIPRNRLTVLHARYNFKMTEMLYRAASGLDIEIYVLAEPGGLEEQY</sequence>
<gene>
    <name evidence="1" type="ORF">PEBR_07794</name>
</gene>
<dbReference type="AlphaFoldDB" id="A0A1S9RW63"/>
<organism evidence="1 2">
    <name type="scientific">Penicillium brasilianum</name>
    <dbReference type="NCBI Taxonomy" id="104259"/>
    <lineage>
        <taxon>Eukaryota</taxon>
        <taxon>Fungi</taxon>
        <taxon>Dikarya</taxon>
        <taxon>Ascomycota</taxon>
        <taxon>Pezizomycotina</taxon>
        <taxon>Eurotiomycetes</taxon>
        <taxon>Eurotiomycetidae</taxon>
        <taxon>Eurotiales</taxon>
        <taxon>Aspergillaceae</taxon>
        <taxon>Penicillium</taxon>
    </lineage>
</organism>
<name>A0A1S9RW63_PENBI</name>
<accession>A0A1S9RW63</accession>
<dbReference type="EMBL" id="LJBN01000106">
    <property type="protein sequence ID" value="OOQ89571.1"/>
    <property type="molecule type" value="Genomic_DNA"/>
</dbReference>